<evidence type="ECO:0000256" key="1">
    <source>
        <dbReference type="ARBA" id="ARBA00001554"/>
    </source>
</evidence>
<accession>A0A1G9HN90</accession>
<dbReference type="NCBIfam" id="NF002017">
    <property type="entry name" value="PRK00823.1-2"/>
    <property type="match status" value="1"/>
</dbReference>
<evidence type="ECO:0000256" key="3">
    <source>
        <dbReference type="ARBA" id="ARBA00013252"/>
    </source>
</evidence>
<protein>
    <recommendedName>
        <fullName evidence="4">Putative pterin-4-alpha-carbinolamine dehydratase</fullName>
        <ecNumber evidence="3">4.2.1.96</ecNumber>
    </recommendedName>
</protein>
<dbReference type="Proteomes" id="UP000199475">
    <property type="component" value="Unassembled WGS sequence"/>
</dbReference>
<comment type="catalytic activity">
    <reaction evidence="1">
        <text>(4aS,6R)-4a-hydroxy-L-erythro-5,6,7,8-tetrahydrobiopterin = (6R)-L-erythro-6,7-dihydrobiopterin + H2O</text>
        <dbReference type="Rhea" id="RHEA:11920"/>
        <dbReference type="ChEBI" id="CHEBI:15377"/>
        <dbReference type="ChEBI" id="CHEBI:15642"/>
        <dbReference type="ChEBI" id="CHEBI:43120"/>
        <dbReference type="EC" id="4.2.1.96"/>
    </reaction>
</comment>
<dbReference type="Gene3D" id="3.30.1360.20">
    <property type="entry name" value="Transcriptional coactivator/pterin dehydratase"/>
    <property type="match status" value="1"/>
</dbReference>
<evidence type="ECO:0000313" key="7">
    <source>
        <dbReference type="Proteomes" id="UP000199475"/>
    </source>
</evidence>
<evidence type="ECO:0000256" key="4">
    <source>
        <dbReference type="ARBA" id="ARBA00021735"/>
    </source>
</evidence>
<dbReference type="STRING" id="686624.SAMN04488242_0414"/>
<gene>
    <name evidence="6" type="ORF">SAMN04488242_0414</name>
</gene>
<dbReference type="EC" id="4.2.1.96" evidence="3"/>
<name>A0A1G9HN90_9ACTN</name>
<keyword evidence="5" id="KW-0456">Lyase</keyword>
<reference evidence="6 7" key="1">
    <citation type="submission" date="2016-10" db="EMBL/GenBank/DDBJ databases">
        <authorList>
            <person name="de Groot N.N."/>
        </authorList>
    </citation>
    <scope>NUCLEOTIDE SEQUENCE [LARGE SCALE GENOMIC DNA]</scope>
    <source>
        <strain evidence="6 7">CGMCC 1.9159</strain>
    </source>
</reference>
<dbReference type="CDD" id="cd00488">
    <property type="entry name" value="PCD_DCoH"/>
    <property type="match status" value="1"/>
</dbReference>
<proteinExistence type="inferred from homology"/>
<dbReference type="AlphaFoldDB" id="A0A1G9HN90"/>
<dbReference type="SUPFAM" id="SSF55248">
    <property type="entry name" value="PCD-like"/>
    <property type="match status" value="1"/>
</dbReference>
<keyword evidence="7" id="KW-1185">Reference proteome</keyword>
<dbReference type="GO" id="GO:0006729">
    <property type="term" value="P:tetrahydrobiopterin biosynthetic process"/>
    <property type="evidence" value="ECO:0007669"/>
    <property type="project" value="InterPro"/>
</dbReference>
<dbReference type="EMBL" id="FNGP01000001">
    <property type="protein sequence ID" value="SDL14204.1"/>
    <property type="molecule type" value="Genomic_DNA"/>
</dbReference>
<evidence type="ECO:0000256" key="2">
    <source>
        <dbReference type="ARBA" id="ARBA00006472"/>
    </source>
</evidence>
<comment type="similarity">
    <text evidence="2">Belongs to the pterin-4-alpha-carbinolamine dehydratase family.</text>
</comment>
<dbReference type="PANTHER" id="PTHR12599">
    <property type="entry name" value="PTERIN-4-ALPHA-CARBINOLAMINE DEHYDRATASE"/>
    <property type="match status" value="1"/>
</dbReference>
<dbReference type="GO" id="GO:0008124">
    <property type="term" value="F:4-alpha-hydroxytetrahydrobiopterin dehydratase activity"/>
    <property type="evidence" value="ECO:0007669"/>
    <property type="project" value="UniProtKB-EC"/>
</dbReference>
<dbReference type="RefSeq" id="WP_093248495.1">
    <property type="nucleotide sequence ID" value="NZ_FNGP01000001.1"/>
</dbReference>
<dbReference type="OrthoDB" id="15077at2"/>
<dbReference type="InterPro" id="IPR001533">
    <property type="entry name" value="Pterin_deHydtase"/>
</dbReference>
<sequence>MTDPKQKLTPAEIDDAQLGEWRREDETLVAHFDTGDFTTGLEFVNLIGDAAESLNHHPVLTLTYDRVKLRLWSHDVGGITIRDIELAKVINERAVQLGVDFAR</sequence>
<dbReference type="InterPro" id="IPR036428">
    <property type="entry name" value="PCD_sf"/>
</dbReference>
<organism evidence="6 7">
    <name type="scientific">Tessaracoccus oleiagri</name>
    <dbReference type="NCBI Taxonomy" id="686624"/>
    <lineage>
        <taxon>Bacteria</taxon>
        <taxon>Bacillati</taxon>
        <taxon>Actinomycetota</taxon>
        <taxon>Actinomycetes</taxon>
        <taxon>Propionibacteriales</taxon>
        <taxon>Propionibacteriaceae</taxon>
        <taxon>Tessaracoccus</taxon>
    </lineage>
</organism>
<evidence type="ECO:0000256" key="5">
    <source>
        <dbReference type="ARBA" id="ARBA00023239"/>
    </source>
</evidence>
<evidence type="ECO:0000313" key="6">
    <source>
        <dbReference type="EMBL" id="SDL14204.1"/>
    </source>
</evidence>
<dbReference type="PANTHER" id="PTHR12599:SF0">
    <property type="entry name" value="PTERIN-4-ALPHA-CARBINOLAMINE DEHYDRATASE"/>
    <property type="match status" value="1"/>
</dbReference>
<dbReference type="Pfam" id="PF01329">
    <property type="entry name" value="Pterin_4a"/>
    <property type="match status" value="1"/>
</dbReference>